<feature type="compositionally biased region" description="Polar residues" evidence="7">
    <location>
        <begin position="10"/>
        <end position="22"/>
    </location>
</feature>
<dbReference type="InParanoid" id="A0A2J7QS04"/>
<evidence type="ECO:0000259" key="8">
    <source>
        <dbReference type="PROSITE" id="PS52027"/>
    </source>
</evidence>
<feature type="domain" description="C2HC/C3H-type" evidence="8">
    <location>
        <begin position="435"/>
        <end position="464"/>
    </location>
</feature>
<evidence type="ECO:0000256" key="4">
    <source>
        <dbReference type="ARBA" id="ARBA00022833"/>
    </source>
</evidence>
<feature type="region of interest" description="Disordered" evidence="7">
    <location>
        <begin position="568"/>
        <end position="591"/>
    </location>
</feature>
<evidence type="ECO:0000256" key="3">
    <source>
        <dbReference type="ARBA" id="ARBA00022771"/>
    </source>
</evidence>
<evidence type="ECO:0000256" key="2">
    <source>
        <dbReference type="ARBA" id="ARBA00022723"/>
    </source>
</evidence>
<dbReference type="EMBL" id="NEVH01011882">
    <property type="protein sequence ID" value="PNF31353.1"/>
    <property type="molecule type" value="Genomic_DNA"/>
</dbReference>
<dbReference type="OrthoDB" id="10255185at2759"/>
<name>A0A2J7QS04_9NEOP</name>
<feature type="region of interest" description="Disordered" evidence="7">
    <location>
        <begin position="289"/>
        <end position="434"/>
    </location>
</feature>
<dbReference type="GO" id="GO:0008270">
    <property type="term" value="F:zinc ion binding"/>
    <property type="evidence" value="ECO:0007669"/>
    <property type="project" value="UniProtKB-KW"/>
</dbReference>
<evidence type="ECO:0000256" key="6">
    <source>
        <dbReference type="PROSITE-ProRule" id="PRU01371"/>
    </source>
</evidence>
<keyword evidence="5" id="KW-0175">Coiled coil</keyword>
<dbReference type="Proteomes" id="UP000235965">
    <property type="component" value="Unassembled WGS sequence"/>
</dbReference>
<feature type="region of interest" description="Disordered" evidence="7">
    <location>
        <begin position="88"/>
        <end position="163"/>
    </location>
</feature>
<comment type="caution">
    <text evidence="9">The sequence shown here is derived from an EMBL/GenBank/DDBJ whole genome shotgun (WGS) entry which is preliminary data.</text>
</comment>
<feature type="region of interest" description="Disordered" evidence="7">
    <location>
        <begin position="52"/>
        <end position="76"/>
    </location>
</feature>
<feature type="domain" description="C2HC/C3H-type" evidence="8">
    <location>
        <begin position="541"/>
        <end position="570"/>
    </location>
</feature>
<dbReference type="InterPro" id="IPR049899">
    <property type="entry name" value="Znf_C2HC_C3H"/>
</dbReference>
<keyword evidence="4" id="KW-0862">Zinc</keyword>
<evidence type="ECO:0000313" key="9">
    <source>
        <dbReference type="EMBL" id="PNF31353.1"/>
    </source>
</evidence>
<protein>
    <recommendedName>
        <fullName evidence="8">C2HC/C3H-type domain-containing protein</fullName>
    </recommendedName>
</protein>
<reference evidence="9 10" key="1">
    <citation type="submission" date="2017-12" db="EMBL/GenBank/DDBJ databases">
        <title>Hemimetabolous genomes reveal molecular basis of termite eusociality.</title>
        <authorList>
            <person name="Harrison M.C."/>
            <person name="Jongepier E."/>
            <person name="Robertson H.M."/>
            <person name="Arning N."/>
            <person name="Bitard-Feildel T."/>
            <person name="Chao H."/>
            <person name="Childers C.P."/>
            <person name="Dinh H."/>
            <person name="Doddapaneni H."/>
            <person name="Dugan S."/>
            <person name="Gowin J."/>
            <person name="Greiner C."/>
            <person name="Han Y."/>
            <person name="Hu H."/>
            <person name="Hughes D.S.T."/>
            <person name="Huylmans A.-K."/>
            <person name="Kemena C."/>
            <person name="Kremer L.P.M."/>
            <person name="Lee S.L."/>
            <person name="Lopez-Ezquerra A."/>
            <person name="Mallet L."/>
            <person name="Monroy-Kuhn J.M."/>
            <person name="Moser A."/>
            <person name="Murali S.C."/>
            <person name="Muzny D.M."/>
            <person name="Otani S."/>
            <person name="Piulachs M.-D."/>
            <person name="Poelchau M."/>
            <person name="Qu J."/>
            <person name="Schaub F."/>
            <person name="Wada-Katsumata A."/>
            <person name="Worley K.C."/>
            <person name="Xie Q."/>
            <person name="Ylla G."/>
            <person name="Poulsen M."/>
            <person name="Gibbs R.A."/>
            <person name="Schal C."/>
            <person name="Richards S."/>
            <person name="Belles X."/>
            <person name="Korb J."/>
            <person name="Bornberg-Bauer E."/>
        </authorList>
    </citation>
    <scope>NUCLEOTIDE SEQUENCE [LARGE SCALE GENOMIC DNA]</scope>
    <source>
        <tissue evidence="9">Whole body</tissue>
    </source>
</reference>
<feature type="compositionally biased region" description="Polar residues" evidence="7">
    <location>
        <begin position="385"/>
        <end position="396"/>
    </location>
</feature>
<dbReference type="Gene3D" id="3.30.160.60">
    <property type="entry name" value="Classic Zinc Finger"/>
    <property type="match status" value="1"/>
</dbReference>
<feature type="compositionally biased region" description="Polar residues" evidence="7">
    <location>
        <begin position="120"/>
        <end position="131"/>
    </location>
</feature>
<evidence type="ECO:0000313" key="10">
    <source>
        <dbReference type="Proteomes" id="UP000235965"/>
    </source>
</evidence>
<evidence type="ECO:0000256" key="7">
    <source>
        <dbReference type="SAM" id="MobiDB-lite"/>
    </source>
</evidence>
<feature type="compositionally biased region" description="Polar residues" evidence="7">
    <location>
        <begin position="140"/>
        <end position="158"/>
    </location>
</feature>
<evidence type="ECO:0000256" key="1">
    <source>
        <dbReference type="ARBA" id="ARBA00010843"/>
    </source>
</evidence>
<feature type="compositionally biased region" description="Low complexity" evidence="7">
    <location>
        <begin position="23"/>
        <end position="32"/>
    </location>
</feature>
<dbReference type="InterPro" id="IPR026104">
    <property type="entry name" value="ZNF_C2HC_dom_1C"/>
</dbReference>
<dbReference type="PANTHER" id="PTHR14649:SF1">
    <property type="entry name" value="ZINC FINGER C2HC DOMAIN-CONTAINING PROTEIN 1C"/>
    <property type="match status" value="1"/>
</dbReference>
<dbReference type="PROSITE" id="PS52027">
    <property type="entry name" value="ZF_C2HC_C3H"/>
    <property type="match status" value="2"/>
</dbReference>
<dbReference type="PANTHER" id="PTHR14649">
    <property type="entry name" value="ZINC FINGER C2HC DOMAIN-CONTAINING PROTEIN 1C"/>
    <property type="match status" value="1"/>
</dbReference>
<dbReference type="Pfam" id="PF13913">
    <property type="entry name" value="zf-C2HC_2"/>
    <property type="match status" value="2"/>
</dbReference>
<feature type="region of interest" description="Disordered" evidence="7">
    <location>
        <begin position="1"/>
        <end position="39"/>
    </location>
</feature>
<proteinExistence type="inferred from homology"/>
<organism evidence="9 10">
    <name type="scientific">Cryptotermes secundus</name>
    <dbReference type="NCBI Taxonomy" id="105785"/>
    <lineage>
        <taxon>Eukaryota</taxon>
        <taxon>Metazoa</taxon>
        <taxon>Ecdysozoa</taxon>
        <taxon>Arthropoda</taxon>
        <taxon>Hexapoda</taxon>
        <taxon>Insecta</taxon>
        <taxon>Pterygota</taxon>
        <taxon>Neoptera</taxon>
        <taxon>Polyneoptera</taxon>
        <taxon>Dictyoptera</taxon>
        <taxon>Blattodea</taxon>
        <taxon>Blattoidea</taxon>
        <taxon>Termitoidae</taxon>
        <taxon>Kalotermitidae</taxon>
        <taxon>Cryptotermitinae</taxon>
        <taxon>Cryptotermes</taxon>
    </lineage>
</organism>
<keyword evidence="3 6" id="KW-0863">Zinc-finger</keyword>
<keyword evidence="2" id="KW-0479">Metal-binding</keyword>
<feature type="compositionally biased region" description="Basic and acidic residues" evidence="7">
    <location>
        <begin position="309"/>
        <end position="323"/>
    </location>
</feature>
<dbReference type="AlphaFoldDB" id="A0A2J7QS04"/>
<dbReference type="FunCoup" id="A0A2J7QS04">
    <property type="interactions" value="7"/>
</dbReference>
<feature type="compositionally biased region" description="Low complexity" evidence="7">
    <location>
        <begin position="58"/>
        <end position="73"/>
    </location>
</feature>
<feature type="compositionally biased region" description="Polar residues" evidence="7">
    <location>
        <begin position="407"/>
        <end position="431"/>
    </location>
</feature>
<comment type="similarity">
    <text evidence="1">Belongs to the ZC2HC1 family.</text>
</comment>
<evidence type="ECO:0000256" key="5">
    <source>
        <dbReference type="ARBA" id="ARBA00023054"/>
    </source>
</evidence>
<accession>A0A2J7QS04</accession>
<gene>
    <name evidence="9" type="ORF">B7P43_G10897</name>
</gene>
<keyword evidence="10" id="KW-1185">Reference proteome</keyword>
<sequence>MATMMDAPVSVTSSPSGRSRLTQMQARFQQKQMQEKEQKLLRLYENQTQRAFQRVGRSSAGSSSSSVSSTSSSLGAGKVRQLFQERRNQNGTKAGWSGPTGWDRSYPLEPLESTTTTTTKQRLQASKSTGNLKGGRGTSLERNYSNSIATSNQQQAKNQIRRSKSQVRTNNYVVPDLGGNFRQLSLSQQKIYGYEDYEDIVDYPRNHKPRIYQDEQNNRIRLEREHREAEIFHKHQIYDKYEDEGYVIDHEEPPFQQLDDDVDDFNDSSHVFQKLPNVGGRLVMESKMNNNNNNGDRYKTYNATQNGIRDARRNMSDREENGRRMTPPAAKELTQRRRDPQDAVPVAKPRATMATKKPHAKVTSPTSPAPPKSGSTPKKPEPVNQKASPDTESTSLWGKKKVPANGQIPQQASQRSPSTQSSHGKAAQGSQAAEDRIECRICGRQFALDRIAKHQEICSKAIKKKRRTYDPVKHRVQGTEAEAFLKMGQPKAAPPVKKSNWRQKHEDFINTIRAAKQVKTHLAQGGKLSDLPPPPSSDYSDYIQCPHCSRRFNQHAAERHIPKCANYVFNKPKQPQGGKGIPSKGVVPRKR</sequence>